<dbReference type="PANTHER" id="PTHR42685:SF22">
    <property type="entry name" value="CONDITIONED MEDIUM FACTOR RECEPTOR 1"/>
    <property type="match status" value="1"/>
</dbReference>
<dbReference type="EMBL" id="JBFPJR010000009">
    <property type="protein sequence ID" value="MEX0427299.1"/>
    <property type="molecule type" value="Genomic_DNA"/>
</dbReference>
<accession>A0ABV3SWI2</accession>
<proteinExistence type="predicted"/>
<dbReference type="NCBIfam" id="TIGR02032">
    <property type="entry name" value="GG-red-SF"/>
    <property type="match status" value="1"/>
</dbReference>
<dbReference type="Pfam" id="PF01494">
    <property type="entry name" value="FAD_binding_3"/>
    <property type="match status" value="1"/>
</dbReference>
<organism evidence="2 3">
    <name type="scientific">Nocardioides eburneus</name>
    <dbReference type="NCBI Taxonomy" id="3231482"/>
    <lineage>
        <taxon>Bacteria</taxon>
        <taxon>Bacillati</taxon>
        <taxon>Actinomycetota</taxon>
        <taxon>Actinomycetes</taxon>
        <taxon>Propionibacteriales</taxon>
        <taxon>Nocardioidaceae</taxon>
        <taxon>Nocardioides</taxon>
    </lineage>
</organism>
<dbReference type="Gene3D" id="3.50.50.60">
    <property type="entry name" value="FAD/NAD(P)-binding domain"/>
    <property type="match status" value="1"/>
</dbReference>
<protein>
    <submittedName>
        <fullName evidence="2">Geranylgeranyl reductase family protein</fullName>
    </submittedName>
</protein>
<sequence>MTATLPAATDVLVVGAGPAGSAAAAWLARSGVDVLLTDAATFPRDKTCGDGLTPRAIGELLGLGLEDWLRAHTVNHGLRAHGFQQTLELRWPGGTLPDWGSAVPRTELDDHLRTVAIKSGARAVDGVRALGVRRDGGRVAAVIFAVPSAGGADETVEVRCERLVVADGVRSPLGKALGREWHRDTVYGVAGRSYVASRRSDDPWISSHLELRDQSGAALAGYGWIFPLGNGEVNLGAGTLATAKRPAAVAIKPLMRHYAEQCRESFELDGELRAQASALLPMGGAVSGVAGPNWALIGDAAACVNPLNGEGIDYGLETGRMVAEMLAERDDLATSWPALLRHHYGEAFSIARRLAGIATVPRLVPALGPAGMRSDRLMTLALRWMGNLVTDDDRDRSARLWRWAGRRSIALDHRPPFS</sequence>
<dbReference type="InterPro" id="IPR036188">
    <property type="entry name" value="FAD/NAD-bd_sf"/>
</dbReference>
<dbReference type="InterPro" id="IPR011777">
    <property type="entry name" value="Geranylgeranyl_Rdtase_fam"/>
</dbReference>
<name>A0ABV3SWI2_9ACTN</name>
<evidence type="ECO:0000313" key="2">
    <source>
        <dbReference type="EMBL" id="MEX0427299.1"/>
    </source>
</evidence>
<keyword evidence="3" id="KW-1185">Reference proteome</keyword>
<dbReference type="PRINTS" id="PR00420">
    <property type="entry name" value="RNGMNOXGNASE"/>
</dbReference>
<dbReference type="PANTHER" id="PTHR42685">
    <property type="entry name" value="GERANYLGERANYL DIPHOSPHATE REDUCTASE"/>
    <property type="match status" value="1"/>
</dbReference>
<comment type="caution">
    <text evidence="2">The sequence shown here is derived from an EMBL/GenBank/DDBJ whole genome shotgun (WGS) entry which is preliminary data.</text>
</comment>
<dbReference type="InterPro" id="IPR002938">
    <property type="entry name" value="FAD-bd"/>
</dbReference>
<evidence type="ECO:0000313" key="3">
    <source>
        <dbReference type="Proteomes" id="UP001556631"/>
    </source>
</evidence>
<gene>
    <name evidence="2" type="ORF">AB3X52_06690</name>
</gene>
<dbReference type="Proteomes" id="UP001556631">
    <property type="component" value="Unassembled WGS sequence"/>
</dbReference>
<reference evidence="2 3" key="1">
    <citation type="submission" date="2024-07" db="EMBL/GenBank/DDBJ databases">
        <authorList>
            <person name="Lee S."/>
            <person name="Kang M."/>
        </authorList>
    </citation>
    <scope>NUCLEOTIDE SEQUENCE [LARGE SCALE GENOMIC DNA]</scope>
    <source>
        <strain evidence="2 3">DS6</strain>
    </source>
</reference>
<dbReference type="InterPro" id="IPR050407">
    <property type="entry name" value="Geranylgeranyl_reductase"/>
</dbReference>
<dbReference type="SUPFAM" id="SSF51905">
    <property type="entry name" value="FAD/NAD(P)-binding domain"/>
    <property type="match status" value="1"/>
</dbReference>
<evidence type="ECO:0000259" key="1">
    <source>
        <dbReference type="Pfam" id="PF01494"/>
    </source>
</evidence>
<feature type="domain" description="FAD-binding" evidence="1">
    <location>
        <begin position="9"/>
        <end position="328"/>
    </location>
</feature>
<dbReference type="RefSeq" id="WP_367992546.1">
    <property type="nucleotide sequence ID" value="NZ_JBFPJR010000009.1"/>
</dbReference>